<evidence type="ECO:0000256" key="3">
    <source>
        <dbReference type="ARBA" id="ARBA00022519"/>
    </source>
</evidence>
<dbReference type="Pfam" id="PF06808">
    <property type="entry name" value="DctM"/>
    <property type="match status" value="1"/>
</dbReference>
<dbReference type="GO" id="GO:0022857">
    <property type="term" value="F:transmembrane transporter activity"/>
    <property type="evidence" value="ECO:0007669"/>
    <property type="project" value="TreeGrafter"/>
</dbReference>
<protein>
    <submittedName>
        <fullName evidence="10">TRAP transporter large permease</fullName>
    </submittedName>
</protein>
<feature type="transmembrane region" description="Helical" evidence="7">
    <location>
        <begin position="220"/>
        <end position="239"/>
    </location>
</feature>
<keyword evidence="3" id="KW-0997">Cell inner membrane</keyword>
<feature type="transmembrane region" description="Helical" evidence="7">
    <location>
        <begin position="324"/>
        <end position="351"/>
    </location>
</feature>
<evidence type="ECO:0000313" key="9">
    <source>
        <dbReference type="EMBL" id="CEM63463.1"/>
    </source>
</evidence>
<feature type="domain" description="TRAP C4-dicarboxylate transport system permease DctM subunit" evidence="8">
    <location>
        <begin position="12"/>
        <end position="422"/>
    </location>
</feature>
<organism evidence="9 11">
    <name type="scientific">Treponema phagedenis</name>
    <dbReference type="NCBI Taxonomy" id="162"/>
    <lineage>
        <taxon>Bacteria</taxon>
        <taxon>Pseudomonadati</taxon>
        <taxon>Spirochaetota</taxon>
        <taxon>Spirochaetia</taxon>
        <taxon>Spirochaetales</taxon>
        <taxon>Treponemataceae</taxon>
        <taxon>Treponema</taxon>
    </lineage>
</organism>
<feature type="transmembrane region" description="Helical" evidence="7">
    <location>
        <begin position="175"/>
        <end position="200"/>
    </location>
</feature>
<feature type="transmembrane region" description="Helical" evidence="7">
    <location>
        <begin position="284"/>
        <end position="304"/>
    </location>
</feature>
<dbReference type="RefSeq" id="WP_024752837.1">
    <property type="nucleotide sequence ID" value="NZ_CDNC01000051.1"/>
</dbReference>
<feature type="transmembrane region" description="Helical" evidence="7">
    <location>
        <begin position="113"/>
        <end position="132"/>
    </location>
</feature>
<dbReference type="AlphaFoldDB" id="A0A0B7GY96"/>
<evidence type="ECO:0000313" key="12">
    <source>
        <dbReference type="Proteomes" id="UP000323594"/>
    </source>
</evidence>
<accession>A0A0B7GY96</accession>
<evidence type="ECO:0000313" key="10">
    <source>
        <dbReference type="EMBL" id="QEJ96585.1"/>
    </source>
</evidence>
<evidence type="ECO:0000256" key="2">
    <source>
        <dbReference type="ARBA" id="ARBA00022475"/>
    </source>
</evidence>
<evidence type="ECO:0000256" key="4">
    <source>
        <dbReference type="ARBA" id="ARBA00022692"/>
    </source>
</evidence>
<dbReference type="OrthoDB" id="370245at2"/>
<evidence type="ECO:0000259" key="8">
    <source>
        <dbReference type="Pfam" id="PF06808"/>
    </source>
</evidence>
<dbReference type="Proteomes" id="UP000042527">
    <property type="component" value="Unassembled WGS sequence"/>
</dbReference>
<evidence type="ECO:0000313" key="11">
    <source>
        <dbReference type="Proteomes" id="UP000042527"/>
    </source>
</evidence>
<sequence>MNIMVLSGILMIVVLAILLINGVPIGVTIGIASIAGILPTLNFEAAVVTSAQRIFSGISVFTLLAIPFFILAGNLMNKGGIALRLINLAKLLFGKLPGGLALSNIFANMLFGSISGSGIAAASAMGSIIGPIEKEDGYDINFSAATNIVSAPTGLLIPPSNVLITYSLISGGTSVGALFLAGYIPGILWGIGCIFLGMYIAKKEKYVGTDRPGLKESLKIIWESIPSLLLIVIVIGGIIKGVFTATEASCVAVLYSLLLAILYRSITVKELMQIIRTSAEMTGIIMLIIGTSNIMGWVMSFTGIPEMVSNQILGITGNKYIILLLMNVILLLVGTFMDITPAVLIFTPIFLPICESFGMDPIHFGIMITFNLCIGGITPPVGNILYIGTKVGKTRVEDVIPWVVKYYGVILFVLLLVTFIPSLSLFLPNALGLN</sequence>
<gene>
    <name evidence="10" type="ORF">FUT82_00215</name>
    <name evidence="9" type="ORF">TPHV1_90092</name>
</gene>
<evidence type="ECO:0000256" key="1">
    <source>
        <dbReference type="ARBA" id="ARBA00004429"/>
    </source>
</evidence>
<proteinExistence type="predicted"/>
<dbReference type="GeneID" id="57751738"/>
<dbReference type="PANTHER" id="PTHR33362:SF2">
    <property type="entry name" value="TRAP TRANSPORTER LARGE PERMEASE PROTEIN"/>
    <property type="match status" value="1"/>
</dbReference>
<keyword evidence="6 7" id="KW-0472">Membrane</keyword>
<keyword evidence="4 7" id="KW-0812">Transmembrane</keyword>
<feature type="transmembrane region" description="Helical" evidence="7">
    <location>
        <begin position="245"/>
        <end position="263"/>
    </location>
</feature>
<dbReference type="InterPro" id="IPR004681">
    <property type="entry name" value="TRAP_DctM"/>
</dbReference>
<evidence type="ECO:0000256" key="6">
    <source>
        <dbReference type="ARBA" id="ARBA00023136"/>
    </source>
</evidence>
<reference evidence="9" key="1">
    <citation type="submission" date="2015-01" db="EMBL/GenBank/DDBJ databases">
        <authorList>
            <person name="Xiang T."/>
            <person name="Song Y."/>
            <person name="Huang L."/>
            <person name="Wang B."/>
            <person name="Wu P."/>
        </authorList>
    </citation>
    <scope>NUCLEOTIDE SEQUENCE [LARGE SCALE GENOMIC DNA]</scope>
    <source>
        <strain evidence="9">V1</strain>
    </source>
</reference>
<keyword evidence="5 7" id="KW-1133">Transmembrane helix</keyword>
<evidence type="ECO:0000256" key="5">
    <source>
        <dbReference type="ARBA" id="ARBA00022989"/>
    </source>
</evidence>
<evidence type="ECO:0000256" key="7">
    <source>
        <dbReference type="SAM" id="Phobius"/>
    </source>
</evidence>
<keyword evidence="11" id="KW-1185">Reference proteome</keyword>
<dbReference type="EMBL" id="CDNC01000051">
    <property type="protein sequence ID" value="CEM63463.1"/>
    <property type="molecule type" value="Genomic_DNA"/>
</dbReference>
<dbReference type="NCBIfam" id="TIGR00786">
    <property type="entry name" value="dctM"/>
    <property type="match status" value="1"/>
</dbReference>
<feature type="transmembrane region" description="Helical" evidence="7">
    <location>
        <begin position="54"/>
        <end position="76"/>
    </location>
</feature>
<dbReference type="EMBL" id="CP042817">
    <property type="protein sequence ID" value="QEJ96585.1"/>
    <property type="molecule type" value="Genomic_DNA"/>
</dbReference>
<dbReference type="PANTHER" id="PTHR33362">
    <property type="entry name" value="SIALIC ACID TRAP TRANSPORTER PERMEASE PROTEIN SIAT-RELATED"/>
    <property type="match status" value="1"/>
</dbReference>
<feature type="transmembrane region" description="Helical" evidence="7">
    <location>
        <begin position="406"/>
        <end position="427"/>
    </location>
</feature>
<dbReference type="PIRSF" id="PIRSF006066">
    <property type="entry name" value="HI0050"/>
    <property type="match status" value="1"/>
</dbReference>
<comment type="subcellular location">
    <subcellularLocation>
        <location evidence="1">Cell inner membrane</location>
        <topology evidence="1">Multi-pass membrane protein</topology>
    </subcellularLocation>
</comment>
<keyword evidence="2" id="KW-1003">Cell membrane</keyword>
<feature type="transmembrane region" description="Helical" evidence="7">
    <location>
        <begin position="144"/>
        <end position="169"/>
    </location>
</feature>
<reference evidence="11" key="2">
    <citation type="submission" date="2015-01" db="EMBL/GenBank/DDBJ databases">
        <authorList>
            <person name="Manzoor Shahid"/>
            <person name="Zubair Saima"/>
        </authorList>
    </citation>
    <scope>NUCLEOTIDE SEQUENCE [LARGE SCALE GENOMIC DNA]</scope>
    <source>
        <strain evidence="11">V1</strain>
    </source>
</reference>
<dbReference type="InterPro" id="IPR010656">
    <property type="entry name" value="DctM"/>
</dbReference>
<name>A0A0B7GY96_TREPH</name>
<feature type="transmembrane region" description="Helical" evidence="7">
    <location>
        <begin position="12"/>
        <end position="34"/>
    </location>
</feature>
<feature type="transmembrane region" description="Helical" evidence="7">
    <location>
        <begin position="363"/>
        <end position="386"/>
    </location>
</feature>
<dbReference type="Proteomes" id="UP000323594">
    <property type="component" value="Chromosome"/>
</dbReference>
<reference evidence="10 12" key="3">
    <citation type="submission" date="2019-08" db="EMBL/GenBank/DDBJ databases">
        <authorList>
            <person name="Kuhnert P."/>
        </authorList>
    </citation>
    <scope>NUCLEOTIDE SEQUENCE [LARGE SCALE GENOMIC DNA]</scope>
    <source>
        <strain evidence="10 12">B36.5</strain>
    </source>
</reference>
<dbReference type="GO" id="GO:0005886">
    <property type="term" value="C:plasma membrane"/>
    <property type="evidence" value="ECO:0007669"/>
    <property type="project" value="UniProtKB-SubCell"/>
</dbReference>